<keyword evidence="1" id="KW-0238">DNA-binding</keyword>
<reference evidence="3" key="1">
    <citation type="submission" date="2018-08" db="EMBL/GenBank/DDBJ databases">
        <title>Draft genome sequences of Leuconostoc spp. and Weissella spp. with biocontrol potential.</title>
        <authorList>
            <person name="Lo R."/>
            <person name="Ho V.T.T."/>
            <person name="Turner M.S."/>
        </authorList>
    </citation>
    <scope>NUCLEOTIDE SEQUENCE</scope>
    <source>
        <strain evidence="3">156</strain>
    </source>
</reference>
<gene>
    <name evidence="3" type="ORF">D0502_00725</name>
</gene>
<dbReference type="SUPFAM" id="SSF47413">
    <property type="entry name" value="lambda repressor-like DNA-binding domains"/>
    <property type="match status" value="1"/>
</dbReference>
<dbReference type="Proteomes" id="UP001080333">
    <property type="component" value="Unassembled WGS sequence"/>
</dbReference>
<evidence type="ECO:0000313" key="4">
    <source>
        <dbReference type="Proteomes" id="UP001080333"/>
    </source>
</evidence>
<dbReference type="CDD" id="cd00093">
    <property type="entry name" value="HTH_XRE"/>
    <property type="match status" value="1"/>
</dbReference>
<evidence type="ECO:0000313" key="3">
    <source>
        <dbReference type="EMBL" id="MCX7577946.1"/>
    </source>
</evidence>
<dbReference type="InterPro" id="IPR010982">
    <property type="entry name" value="Lambda_DNA-bd_dom_sf"/>
</dbReference>
<dbReference type="AlphaFoldDB" id="A0A9X3IPC3"/>
<protein>
    <submittedName>
        <fullName evidence="3">XRE family transcriptional regulator</fullName>
    </submittedName>
</protein>
<evidence type="ECO:0000259" key="2">
    <source>
        <dbReference type="PROSITE" id="PS50943"/>
    </source>
</evidence>
<feature type="domain" description="HTH cro/C1-type" evidence="2">
    <location>
        <begin position="32"/>
        <end position="86"/>
    </location>
</feature>
<dbReference type="SMART" id="SM00530">
    <property type="entry name" value="HTH_XRE"/>
    <property type="match status" value="1"/>
</dbReference>
<proteinExistence type="predicted"/>
<organism evidence="3 4">
    <name type="scientific">Leuconostoc falkenbergense</name>
    <dbReference type="NCBI Taxonomy" id="2766470"/>
    <lineage>
        <taxon>Bacteria</taxon>
        <taxon>Bacillati</taxon>
        <taxon>Bacillota</taxon>
        <taxon>Bacilli</taxon>
        <taxon>Lactobacillales</taxon>
        <taxon>Lactobacillaceae</taxon>
        <taxon>Leuconostoc</taxon>
    </lineage>
</organism>
<dbReference type="GO" id="GO:0003677">
    <property type="term" value="F:DNA binding"/>
    <property type="evidence" value="ECO:0007669"/>
    <property type="project" value="UniProtKB-KW"/>
</dbReference>
<dbReference type="PANTHER" id="PTHR46558:SF11">
    <property type="entry name" value="HTH-TYPE TRANSCRIPTIONAL REGULATOR XRE"/>
    <property type="match status" value="1"/>
</dbReference>
<dbReference type="Pfam" id="PF01381">
    <property type="entry name" value="HTH_3"/>
    <property type="match status" value="1"/>
</dbReference>
<sequence length="254" mass="29649">MDAIYVEEQIVSIWYEGSYIIGRKTLIIGERIKLLRKAKKLTQTELAKAIFVSYQLVSKWERNLSEPTAEMMFTIIDKYQLPFDFFLDPVTQQTQYTAKEVILNAFLESMIASYDKRPTIKKVAQVASLEPEHVALYFANSDELIYEFFNEVDRNIKIEIEAQIVSHHDLITIFINNMAPLLYDKRVQLHVLYTRPYIKGIWLAFIKSKYKHILLAHHQVDEQEGLALEYLIEVLTAFISVWLSQPNPEPLAAF</sequence>
<dbReference type="Gene3D" id="1.10.260.40">
    <property type="entry name" value="lambda repressor-like DNA-binding domains"/>
    <property type="match status" value="1"/>
</dbReference>
<dbReference type="PROSITE" id="PS50943">
    <property type="entry name" value="HTH_CROC1"/>
    <property type="match status" value="1"/>
</dbReference>
<dbReference type="PANTHER" id="PTHR46558">
    <property type="entry name" value="TRACRIPTIONAL REGULATORY PROTEIN-RELATED-RELATED"/>
    <property type="match status" value="1"/>
</dbReference>
<comment type="caution">
    <text evidence="3">The sequence shown here is derived from an EMBL/GenBank/DDBJ whole genome shotgun (WGS) entry which is preliminary data.</text>
</comment>
<dbReference type="InterPro" id="IPR001387">
    <property type="entry name" value="Cro/C1-type_HTH"/>
</dbReference>
<accession>A0A9X3IPC3</accession>
<dbReference type="EMBL" id="QVOQ01000001">
    <property type="protein sequence ID" value="MCX7577946.1"/>
    <property type="molecule type" value="Genomic_DNA"/>
</dbReference>
<name>A0A9X3IPC3_9LACO</name>
<evidence type="ECO:0000256" key="1">
    <source>
        <dbReference type="ARBA" id="ARBA00023125"/>
    </source>
</evidence>